<reference evidence="1" key="1">
    <citation type="submission" date="2020-10" db="EMBL/GenBank/DDBJ databases">
        <authorList>
            <person name="Gilroy R."/>
        </authorList>
    </citation>
    <scope>NUCLEOTIDE SEQUENCE</scope>
    <source>
        <strain evidence="1">ChiGjej1B1-19959</strain>
    </source>
</reference>
<evidence type="ECO:0000313" key="2">
    <source>
        <dbReference type="Proteomes" id="UP000824071"/>
    </source>
</evidence>
<dbReference type="PANTHER" id="PTHR10443:SF12">
    <property type="entry name" value="DIPEPTIDASE"/>
    <property type="match status" value="1"/>
</dbReference>
<reference evidence="1" key="2">
    <citation type="journal article" date="2021" name="PeerJ">
        <title>Extensive microbial diversity within the chicken gut microbiome revealed by metagenomics and culture.</title>
        <authorList>
            <person name="Gilroy R."/>
            <person name="Ravi A."/>
            <person name="Getino M."/>
            <person name="Pursley I."/>
            <person name="Horton D.L."/>
            <person name="Alikhan N.F."/>
            <person name="Baker D."/>
            <person name="Gharbi K."/>
            <person name="Hall N."/>
            <person name="Watson M."/>
            <person name="Adriaenssens E.M."/>
            <person name="Foster-Nyarko E."/>
            <person name="Jarju S."/>
            <person name="Secka A."/>
            <person name="Antonio M."/>
            <person name="Oren A."/>
            <person name="Chaudhuri R.R."/>
            <person name="La Ragione R."/>
            <person name="Hildebrand F."/>
            <person name="Pallen M.J."/>
        </authorList>
    </citation>
    <scope>NUCLEOTIDE SEQUENCE</scope>
    <source>
        <strain evidence="1">ChiGjej1B1-19959</strain>
    </source>
</reference>
<dbReference type="EMBL" id="DVMW01000036">
    <property type="protein sequence ID" value="HIU36163.1"/>
    <property type="molecule type" value="Genomic_DNA"/>
</dbReference>
<dbReference type="Proteomes" id="UP000824071">
    <property type="component" value="Unassembled WGS sequence"/>
</dbReference>
<dbReference type="Pfam" id="PF01244">
    <property type="entry name" value="Peptidase_M19"/>
    <property type="match status" value="1"/>
</dbReference>
<sequence>MRFLDLHCDTAGECFLQQKPLSQNDLHISLARAACFSQYVQLFAVWIPDEKRGEEAYRYYRAVLDNFRRELKENDARIALCTSAKAMQAALAAGKTAALAAVEGGAVLGGRLDRLDALYEDGVRLLTLTWNGANELGSGCFAKPDGGLSDFGRRVVDAMQEKGILVDVSHLGRRGFWEVADRVNGPFLASHSNAAIVDNPYAAARNLSDRQIEEIVRHKGLIGLNLCADFLGNNGDTGCDAVLRQIAHFLELGAEDCLAFGCDFDGCTVNPVFAGVERIPALHAYLLAHGVAQKTLNKLFFENGRAFLIANL</sequence>
<dbReference type="InterPro" id="IPR000180">
    <property type="entry name" value="Dipep_AS"/>
</dbReference>
<dbReference type="PROSITE" id="PS00869">
    <property type="entry name" value="RENAL_DIPEPTIDASE_1"/>
    <property type="match status" value="1"/>
</dbReference>
<dbReference type="InterPro" id="IPR008257">
    <property type="entry name" value="Pept_M19"/>
</dbReference>
<comment type="caution">
    <text evidence="1">The sequence shown here is derived from an EMBL/GenBank/DDBJ whole genome shotgun (WGS) entry which is preliminary data.</text>
</comment>
<dbReference type="InterPro" id="IPR032466">
    <property type="entry name" value="Metal_Hydrolase"/>
</dbReference>
<gene>
    <name evidence="1" type="ORF">IAC53_06140</name>
</gene>
<dbReference type="GO" id="GO:0070573">
    <property type="term" value="F:metallodipeptidase activity"/>
    <property type="evidence" value="ECO:0007669"/>
    <property type="project" value="InterPro"/>
</dbReference>
<dbReference type="GO" id="GO:0006508">
    <property type="term" value="P:proteolysis"/>
    <property type="evidence" value="ECO:0007669"/>
    <property type="project" value="InterPro"/>
</dbReference>
<dbReference type="PANTHER" id="PTHR10443">
    <property type="entry name" value="MICROSOMAL DIPEPTIDASE"/>
    <property type="match status" value="1"/>
</dbReference>
<protein>
    <submittedName>
        <fullName evidence="1">Membrane dipeptidase</fullName>
    </submittedName>
</protein>
<dbReference type="AlphaFoldDB" id="A0A9D1LD33"/>
<accession>A0A9D1LD33</accession>
<dbReference type="PROSITE" id="PS51365">
    <property type="entry name" value="RENAL_DIPEPTIDASE_2"/>
    <property type="match status" value="1"/>
</dbReference>
<organism evidence="1 2">
    <name type="scientific">Candidatus Fimenecus excrementigallinarum</name>
    <dbReference type="NCBI Taxonomy" id="2840816"/>
    <lineage>
        <taxon>Bacteria</taxon>
        <taxon>Bacillati</taxon>
        <taxon>Bacillota</taxon>
        <taxon>Clostridia</taxon>
        <taxon>Candidatus Fimenecus</taxon>
    </lineage>
</organism>
<dbReference type="Gene3D" id="3.20.20.140">
    <property type="entry name" value="Metal-dependent hydrolases"/>
    <property type="match status" value="1"/>
</dbReference>
<name>A0A9D1LD33_9FIRM</name>
<proteinExistence type="predicted"/>
<evidence type="ECO:0000313" key="1">
    <source>
        <dbReference type="EMBL" id="HIU36163.1"/>
    </source>
</evidence>
<dbReference type="SUPFAM" id="SSF51556">
    <property type="entry name" value="Metallo-dependent hydrolases"/>
    <property type="match status" value="1"/>
</dbReference>